<comment type="caution">
    <text evidence="2">The sequence shown here is derived from an EMBL/GenBank/DDBJ whole genome shotgun (WGS) entry which is preliminary data.</text>
</comment>
<dbReference type="GO" id="GO:0005504">
    <property type="term" value="F:fatty acid binding"/>
    <property type="evidence" value="ECO:0007669"/>
    <property type="project" value="InterPro"/>
</dbReference>
<dbReference type="InterPro" id="IPR016140">
    <property type="entry name" value="Bifunc_inhib/LTP/seed_store"/>
</dbReference>
<dbReference type="InterPro" id="IPR036312">
    <property type="entry name" value="Bifun_inhib/LTP/seed_sf"/>
</dbReference>
<feature type="domain" description="Bifunctional inhibitor/plant lipid transfer protein/seed storage helical" evidence="1">
    <location>
        <begin position="7"/>
        <end position="72"/>
    </location>
</feature>
<evidence type="ECO:0000259" key="1">
    <source>
        <dbReference type="Pfam" id="PF14368"/>
    </source>
</evidence>
<accession>A0A426YFW0</accession>
<dbReference type="GO" id="GO:0009627">
    <property type="term" value="P:systemic acquired resistance"/>
    <property type="evidence" value="ECO:0007669"/>
    <property type="project" value="InterPro"/>
</dbReference>
<sequence>MAFESGQAVCNMTQEGFDACKPSVTPPNPPPPSAACCKPLANADLPCLCSYKNSPLLPALGIDPGLAMKLPPNSPLTPPLSTALHSSNDNDISEIPFFLPCYCHCPSATTSGYHSPPTHSH</sequence>
<dbReference type="AlphaFoldDB" id="A0A426YFW0"/>
<dbReference type="CDD" id="cd04660">
    <property type="entry name" value="nsLTP_like"/>
    <property type="match status" value="1"/>
</dbReference>
<dbReference type="InterPro" id="IPR044741">
    <property type="entry name" value="NsLTP-like"/>
</dbReference>
<dbReference type="PANTHER" id="PTHR33122:SF60">
    <property type="entry name" value="LIPID-TRANSFER PROTEIN DIR1-RELATED"/>
    <property type="match status" value="1"/>
</dbReference>
<dbReference type="Proteomes" id="UP000287651">
    <property type="component" value="Unassembled WGS sequence"/>
</dbReference>
<dbReference type="EMBL" id="AMZH03012694">
    <property type="protein sequence ID" value="RRT50566.1"/>
    <property type="molecule type" value="Genomic_DNA"/>
</dbReference>
<dbReference type="SUPFAM" id="SSF47699">
    <property type="entry name" value="Bifunctional inhibitor/lipid-transfer protein/seed storage 2S albumin"/>
    <property type="match status" value="1"/>
</dbReference>
<organism evidence="2 3">
    <name type="scientific">Ensete ventricosum</name>
    <name type="common">Abyssinian banana</name>
    <name type="synonym">Musa ensete</name>
    <dbReference type="NCBI Taxonomy" id="4639"/>
    <lineage>
        <taxon>Eukaryota</taxon>
        <taxon>Viridiplantae</taxon>
        <taxon>Streptophyta</taxon>
        <taxon>Embryophyta</taxon>
        <taxon>Tracheophyta</taxon>
        <taxon>Spermatophyta</taxon>
        <taxon>Magnoliopsida</taxon>
        <taxon>Liliopsida</taxon>
        <taxon>Zingiberales</taxon>
        <taxon>Musaceae</taxon>
        <taxon>Ensete</taxon>
    </lineage>
</organism>
<evidence type="ECO:0000313" key="2">
    <source>
        <dbReference type="EMBL" id="RRT50566.1"/>
    </source>
</evidence>
<dbReference type="Gene3D" id="1.10.110.10">
    <property type="entry name" value="Plant lipid-transfer and hydrophobic proteins"/>
    <property type="match status" value="1"/>
</dbReference>
<gene>
    <name evidence="2" type="ORF">B296_00047954</name>
</gene>
<proteinExistence type="predicted"/>
<dbReference type="InterPro" id="IPR039265">
    <property type="entry name" value="DIR1-like"/>
</dbReference>
<dbReference type="PANTHER" id="PTHR33122">
    <property type="entry name" value="LIPID BINDING PROTEIN-RELATED"/>
    <property type="match status" value="1"/>
</dbReference>
<protein>
    <recommendedName>
        <fullName evidence="1">Bifunctional inhibitor/plant lipid transfer protein/seed storage helical domain-containing protein</fullName>
    </recommendedName>
</protein>
<reference evidence="2 3" key="1">
    <citation type="journal article" date="2014" name="Agronomy (Basel)">
        <title>A Draft Genome Sequence for Ensete ventricosum, the Drought-Tolerant Tree Against Hunger.</title>
        <authorList>
            <person name="Harrison J."/>
            <person name="Moore K.A."/>
            <person name="Paszkiewicz K."/>
            <person name="Jones T."/>
            <person name="Grant M."/>
            <person name="Ambacheew D."/>
            <person name="Muzemil S."/>
            <person name="Studholme D.J."/>
        </authorList>
    </citation>
    <scope>NUCLEOTIDE SEQUENCE [LARGE SCALE GENOMIC DNA]</scope>
</reference>
<name>A0A426YFW0_ENSVE</name>
<dbReference type="Pfam" id="PF14368">
    <property type="entry name" value="LTP_2"/>
    <property type="match status" value="1"/>
</dbReference>
<evidence type="ECO:0000313" key="3">
    <source>
        <dbReference type="Proteomes" id="UP000287651"/>
    </source>
</evidence>